<evidence type="ECO:0000313" key="1">
    <source>
        <dbReference type="EMBL" id="EFD00773.1"/>
    </source>
</evidence>
<sequence length="132" mass="15079">MALVPFLFYFSQCAVMEVKALNQNHCKFYSFMRATRGNWRNTLYVMCGGSFCPHGKNPPCEGYLMAADADGSLIIMPVEIVRQFTGELIEPSECRGTLVRKTFEAVFSRYIEWHTISDSSCPLLQLYQDADR</sequence>
<reference evidence="1 2" key="1">
    <citation type="submission" date="2010-01" db="EMBL/GenBank/DDBJ databases">
        <authorList>
            <person name="Weinstock G."/>
            <person name="Sodergren E."/>
            <person name="Clifton S."/>
            <person name="Fulton L."/>
            <person name="Fulton B."/>
            <person name="Courtney L."/>
            <person name="Fronick C."/>
            <person name="Harrison M."/>
            <person name="Strong C."/>
            <person name="Farmer C."/>
            <person name="Delahaunty K."/>
            <person name="Markovic C."/>
            <person name="Hall O."/>
            <person name="Minx P."/>
            <person name="Tomlinson C."/>
            <person name="Mitreva M."/>
            <person name="Nelson J."/>
            <person name="Hou S."/>
            <person name="Wollam A."/>
            <person name="Pepin K.H."/>
            <person name="Johnson M."/>
            <person name="Bhonagiri V."/>
            <person name="Nash W.E."/>
            <person name="Warren W."/>
            <person name="Chinwalla A."/>
            <person name="Mardis E.R."/>
            <person name="Wilson R.K."/>
        </authorList>
    </citation>
    <scope>NUCLEOTIDE SEQUENCE [LARGE SCALE GENOMIC DNA]</scope>
    <source>
        <strain evidence="1 2">DSM 13479</strain>
    </source>
</reference>
<organism evidence="1 2">
    <name type="scientific">Hungatella hathewayi DSM 13479</name>
    <dbReference type="NCBI Taxonomy" id="566550"/>
    <lineage>
        <taxon>Bacteria</taxon>
        <taxon>Bacillati</taxon>
        <taxon>Bacillota</taxon>
        <taxon>Clostridia</taxon>
        <taxon>Lachnospirales</taxon>
        <taxon>Lachnospiraceae</taxon>
        <taxon>Hungatella</taxon>
    </lineage>
</organism>
<proteinExistence type="predicted"/>
<comment type="caution">
    <text evidence="1">The sequence shown here is derived from an EMBL/GenBank/DDBJ whole genome shotgun (WGS) entry which is preliminary data.</text>
</comment>
<protein>
    <submittedName>
        <fullName evidence="1">Uncharacterized protein</fullName>
    </submittedName>
</protein>
<dbReference type="AlphaFoldDB" id="D3ABM6"/>
<accession>D3ABM6</accession>
<name>D3ABM6_9FIRM</name>
<evidence type="ECO:0000313" key="2">
    <source>
        <dbReference type="Proteomes" id="UP000004968"/>
    </source>
</evidence>
<dbReference type="Proteomes" id="UP000004968">
    <property type="component" value="Unassembled WGS sequence"/>
</dbReference>
<gene>
    <name evidence="1" type="ORF">CLOSTHATH_01004</name>
</gene>
<dbReference type="EMBL" id="ACIO01000072">
    <property type="protein sequence ID" value="EFD00773.1"/>
    <property type="molecule type" value="Genomic_DNA"/>
</dbReference>
<dbReference type="HOGENOM" id="CLU_165263_0_0_9"/>